<evidence type="ECO:0000256" key="7">
    <source>
        <dbReference type="ARBA" id="ARBA00022481"/>
    </source>
</evidence>
<dbReference type="InterPro" id="IPR002955">
    <property type="entry name" value="Tau"/>
</dbReference>
<reference evidence="21" key="1">
    <citation type="submission" date="2025-08" db="UniProtKB">
        <authorList>
            <consortium name="RefSeq"/>
        </authorList>
    </citation>
    <scope>IDENTIFICATION</scope>
    <source>
        <tissue evidence="21">Ear skin</tissue>
    </source>
</reference>
<dbReference type="PRINTS" id="PR01261">
    <property type="entry name" value="TAUPROTEIN"/>
</dbReference>
<dbReference type="PANTHER" id="PTHR11501:SF14">
    <property type="entry name" value="MICROTUBULE-ASSOCIATED PROTEIN TAU"/>
    <property type="match status" value="1"/>
</dbReference>
<evidence type="ECO:0000256" key="5">
    <source>
        <dbReference type="ARBA" id="ARBA00004514"/>
    </source>
</evidence>
<gene>
    <name evidence="21" type="primary">MAPT</name>
</gene>
<evidence type="ECO:0000256" key="15">
    <source>
        <dbReference type="ARBA" id="ARBA00023136"/>
    </source>
</evidence>
<evidence type="ECO:0000256" key="2">
    <source>
        <dbReference type="ARBA" id="ARBA00004279"/>
    </source>
</evidence>
<feature type="compositionally biased region" description="Basic and acidic residues" evidence="19">
    <location>
        <begin position="385"/>
        <end position="406"/>
    </location>
</feature>
<feature type="compositionally biased region" description="Basic and acidic residues" evidence="19">
    <location>
        <begin position="263"/>
        <end position="274"/>
    </location>
</feature>
<feature type="compositionally biased region" description="Low complexity" evidence="19">
    <location>
        <begin position="475"/>
        <end position="491"/>
    </location>
</feature>
<dbReference type="GO" id="GO:0008017">
    <property type="term" value="F:microtubule binding"/>
    <property type="evidence" value="ECO:0007669"/>
    <property type="project" value="InterPro"/>
</dbReference>
<dbReference type="GO" id="GO:0030425">
    <property type="term" value="C:dendrite"/>
    <property type="evidence" value="ECO:0007669"/>
    <property type="project" value="UniProtKB-SubCell"/>
</dbReference>
<keyword evidence="6" id="KW-1003">Cell membrane</keyword>
<keyword evidence="12" id="KW-0677">Repeat</keyword>
<dbReference type="GO" id="GO:0000226">
    <property type="term" value="P:microtubule cytoskeleton organization"/>
    <property type="evidence" value="ECO:0007669"/>
    <property type="project" value="TreeGrafter"/>
</dbReference>
<keyword evidence="9" id="KW-1017">Isopeptide bond</keyword>
<evidence type="ECO:0000256" key="1">
    <source>
        <dbReference type="ARBA" id="ARBA00004245"/>
    </source>
</evidence>
<feature type="compositionally biased region" description="Low complexity" evidence="19">
    <location>
        <begin position="313"/>
        <end position="328"/>
    </location>
</feature>
<dbReference type="GO" id="GO:0005874">
    <property type="term" value="C:microtubule"/>
    <property type="evidence" value="ECO:0007669"/>
    <property type="project" value="UniProtKB-KW"/>
</dbReference>
<keyword evidence="20" id="KW-1185">Reference proteome</keyword>
<dbReference type="CTD" id="4137"/>
<dbReference type="RefSeq" id="XP_032313067.1">
    <property type="nucleotide sequence ID" value="XM_032457176.1"/>
</dbReference>
<evidence type="ECO:0000256" key="9">
    <source>
        <dbReference type="ARBA" id="ARBA00022499"/>
    </source>
</evidence>
<evidence type="ECO:0000313" key="21">
    <source>
        <dbReference type="RefSeq" id="XP_032313067.1"/>
    </source>
</evidence>
<keyword evidence="14" id="KW-0007">Acetylation</keyword>
<dbReference type="GeneID" id="102508974"/>
<dbReference type="GO" id="GO:0005886">
    <property type="term" value="C:plasma membrane"/>
    <property type="evidence" value="ECO:0007669"/>
    <property type="project" value="UniProtKB-SubCell"/>
</dbReference>
<feature type="compositionally biased region" description="Polar residues" evidence="19">
    <location>
        <begin position="51"/>
        <end position="61"/>
    </location>
</feature>
<feature type="compositionally biased region" description="Basic and acidic residues" evidence="19">
    <location>
        <begin position="343"/>
        <end position="357"/>
    </location>
</feature>
<sequence length="762" mass="79818">MAEPRQEFNVMEDQAQGDYTLLQDHEGDVDHGLKESPLQTPADDGSEEPGSETSDAKSTPTAEDVTAPLVDEGAPSEQAAAQPPTEIPEGTTAEEAGIGDTPSLEDQAAGHVTQEEWRIPGQQREAPERPLVSELSSQVQPGLGREASGVSVLPLGEKHHPICQLPPPPGGPQPHQESGPKPGEGLAFLKPASPGYLQTEPESVEVVQESFLREPGHHGGEAMGLGTPGLIHQHMSNVPGAPILPEGPREATHQPSGIELEDAERSRQGSELLERQLLGDLPQEGPPLKEDQGKERLGGKEVDEDRDIDESSPQDSSPSQVSPVSTETRVSEPEGPGEGPPAEGHDRPPEFTFHVEIKANAQKEQGRSEVDLEGAALPGAPGEEQEPRGPSEGEDTKKTELPEPSEKQPAAGLPGKPVSRVPQLKARMVSKGKDGTGPDDKKTKGADGKPGTKIATSRGAAPSGQKGPANATRIPAKTTPSPKTPPGSATKQVQKKPPSAGAKSEQGDSGKSGDRSGYSSPGSPGTPGSRSRTPSLPTPPTREPKKVAVVRTPPKSPSAAKSRLQAAPGPMPDLKNVRSKIGSTENLKHQPGGGKVQIINKKLDLSNVQSKCGSKDNIKHVPGGGSVQIVYKPVDLSKVTSKCGSLGNIHHKPGGGQVEVKSEKLDFKDRVQSKIGSLDNITHVPGGGHKKIETHKLTFRENAKAKTDHGAEIVYKSPVVSGDTSPRHLSNVSSTGSIDLVDSPQLATLADEVSASLAKQGL</sequence>
<feature type="compositionally biased region" description="Basic and acidic residues" evidence="19">
    <location>
        <begin position="211"/>
        <end position="220"/>
    </location>
</feature>
<evidence type="ECO:0000256" key="8">
    <source>
        <dbReference type="ARBA" id="ARBA00022490"/>
    </source>
</evidence>
<keyword evidence="7" id="KW-0488">Methylation</keyword>
<dbReference type="GO" id="GO:0030424">
    <property type="term" value="C:axon"/>
    <property type="evidence" value="ECO:0007669"/>
    <property type="project" value="UniProtKB-SubCell"/>
</dbReference>
<dbReference type="InterPro" id="IPR027324">
    <property type="entry name" value="MAP2/MAP4/Tau"/>
</dbReference>
<feature type="compositionally biased region" description="Basic and acidic residues" evidence="19">
    <location>
        <begin position="23"/>
        <end position="34"/>
    </location>
</feature>
<evidence type="ECO:0000256" key="17">
    <source>
        <dbReference type="ARBA" id="ARBA00023273"/>
    </source>
</evidence>
<evidence type="ECO:0000256" key="6">
    <source>
        <dbReference type="ARBA" id="ARBA00022475"/>
    </source>
</evidence>
<feature type="compositionally biased region" description="Basic and acidic residues" evidence="19">
    <location>
        <begin position="505"/>
        <end position="514"/>
    </location>
</feature>
<proteinExistence type="predicted"/>
<dbReference type="GO" id="GO:0031175">
    <property type="term" value="P:neuron projection development"/>
    <property type="evidence" value="ECO:0007669"/>
    <property type="project" value="TreeGrafter"/>
</dbReference>
<accession>A0A8B8R571</accession>
<dbReference type="PROSITE" id="PS00229">
    <property type="entry name" value="TAU_MAP_1"/>
    <property type="match status" value="2"/>
</dbReference>
<protein>
    <recommendedName>
        <fullName evidence="18">Microtubule-associated protein</fullName>
    </recommendedName>
</protein>
<feature type="compositionally biased region" description="Low complexity" evidence="19">
    <location>
        <begin position="515"/>
        <end position="535"/>
    </location>
</feature>
<feature type="compositionally biased region" description="Basic and acidic residues" evidence="19">
    <location>
        <begin position="431"/>
        <end position="447"/>
    </location>
</feature>
<keyword evidence="16 18" id="KW-0206">Cytoskeleton</keyword>
<keyword evidence="13" id="KW-0832">Ubl conjugation</keyword>
<evidence type="ECO:0000313" key="20">
    <source>
        <dbReference type="Proteomes" id="UP000694856"/>
    </source>
</evidence>
<feature type="region of interest" description="Disordered" evidence="19">
    <location>
        <begin position="1"/>
        <end position="577"/>
    </location>
</feature>
<dbReference type="PANTHER" id="PTHR11501">
    <property type="entry name" value="MICROTUBULE-ASSOCIATED PROTEIN"/>
    <property type="match status" value="1"/>
</dbReference>
<evidence type="ECO:0000256" key="12">
    <source>
        <dbReference type="ARBA" id="ARBA00022737"/>
    </source>
</evidence>
<feature type="compositionally biased region" description="Basic and acidic residues" evidence="19">
    <location>
        <begin position="287"/>
        <end position="303"/>
    </location>
</feature>
<evidence type="ECO:0000256" key="13">
    <source>
        <dbReference type="ARBA" id="ARBA00022843"/>
    </source>
</evidence>
<name>A0A8B8R571_CAMFR</name>
<evidence type="ECO:0000256" key="18">
    <source>
        <dbReference type="RuleBase" id="RU000686"/>
    </source>
</evidence>
<dbReference type="InterPro" id="IPR001084">
    <property type="entry name" value="MAP_tubulin-bd_rpt"/>
</dbReference>
<dbReference type="Pfam" id="PF00418">
    <property type="entry name" value="Tubulin-binding"/>
    <property type="match status" value="4"/>
</dbReference>
<evidence type="ECO:0000256" key="10">
    <source>
        <dbReference type="ARBA" id="ARBA00022553"/>
    </source>
</evidence>
<evidence type="ECO:0000256" key="19">
    <source>
        <dbReference type="SAM" id="MobiDB-lite"/>
    </source>
</evidence>
<evidence type="ECO:0000256" key="3">
    <source>
        <dbReference type="ARBA" id="ARBA00004413"/>
    </source>
</evidence>
<keyword evidence="15" id="KW-0472">Membrane</keyword>
<evidence type="ECO:0000256" key="14">
    <source>
        <dbReference type="ARBA" id="ARBA00022990"/>
    </source>
</evidence>
<keyword evidence="11 18" id="KW-0493">Microtubule</keyword>
<organism evidence="20 21">
    <name type="scientific">Camelus ferus</name>
    <name type="common">Wild bactrian camel</name>
    <name type="synonym">Camelus bactrianus ferus</name>
    <dbReference type="NCBI Taxonomy" id="419612"/>
    <lineage>
        <taxon>Eukaryota</taxon>
        <taxon>Metazoa</taxon>
        <taxon>Chordata</taxon>
        <taxon>Craniata</taxon>
        <taxon>Vertebrata</taxon>
        <taxon>Euteleostomi</taxon>
        <taxon>Mammalia</taxon>
        <taxon>Eutheria</taxon>
        <taxon>Laurasiatheria</taxon>
        <taxon>Artiodactyla</taxon>
        <taxon>Tylopoda</taxon>
        <taxon>Camelidae</taxon>
        <taxon>Camelus</taxon>
    </lineage>
</organism>
<keyword evidence="17" id="KW-0966">Cell projection</keyword>
<keyword evidence="8 18" id="KW-0963">Cytoplasm</keyword>
<dbReference type="AlphaFoldDB" id="A0A8B8R571"/>
<evidence type="ECO:0000256" key="4">
    <source>
        <dbReference type="ARBA" id="ARBA00004489"/>
    </source>
</evidence>
<evidence type="ECO:0000256" key="11">
    <source>
        <dbReference type="ARBA" id="ARBA00022701"/>
    </source>
</evidence>
<keyword evidence="10" id="KW-0597">Phosphoprotein</keyword>
<dbReference type="PROSITE" id="PS51491">
    <property type="entry name" value="TAU_MAP_2"/>
    <property type="match status" value="4"/>
</dbReference>
<evidence type="ECO:0000256" key="16">
    <source>
        <dbReference type="ARBA" id="ARBA00023212"/>
    </source>
</evidence>
<dbReference type="GO" id="GO:0005829">
    <property type="term" value="C:cytosol"/>
    <property type="evidence" value="ECO:0007669"/>
    <property type="project" value="UniProtKB-SubCell"/>
</dbReference>
<comment type="subcellular location">
    <subcellularLocation>
        <location evidence="3">Cell membrane</location>
        <topology evidence="3">Peripheral membrane protein</topology>
        <orientation evidence="3">Cytoplasmic side</orientation>
    </subcellularLocation>
    <subcellularLocation>
        <location evidence="4">Cell projection</location>
        <location evidence="4">Axon</location>
    </subcellularLocation>
    <subcellularLocation>
        <location evidence="2">Cell projection</location>
        <location evidence="2">Dendrite</location>
    </subcellularLocation>
    <subcellularLocation>
        <location evidence="1 18">Cytoplasm</location>
        <location evidence="1 18">Cytoskeleton</location>
    </subcellularLocation>
    <subcellularLocation>
        <location evidence="5">Cytoplasm</location>
        <location evidence="5">Cytosol</location>
    </subcellularLocation>
</comment>
<dbReference type="Proteomes" id="UP000694856">
    <property type="component" value="Chromosome 16"/>
</dbReference>